<gene>
    <name evidence="2" type="ORF">CASFOL_011516</name>
</gene>
<dbReference type="AlphaFoldDB" id="A0ABD3DX24"/>
<name>A0ABD3DX24_9LAMI</name>
<feature type="region of interest" description="Disordered" evidence="1">
    <location>
        <begin position="1"/>
        <end position="21"/>
    </location>
</feature>
<comment type="caution">
    <text evidence="2">The sequence shown here is derived from an EMBL/GenBank/DDBJ whole genome shotgun (WGS) entry which is preliminary data.</text>
</comment>
<sequence length="60" mass="6882">MYHQNKASQILPGDKGQMEKLNPEDESVKILLNIVLGKPMEYTESWAHLSRSPQLIRQCS</sequence>
<protein>
    <submittedName>
        <fullName evidence="2">Uncharacterized protein</fullName>
    </submittedName>
</protein>
<reference evidence="3" key="1">
    <citation type="journal article" date="2024" name="IScience">
        <title>Strigolactones Initiate the Formation of Haustorium-like Structures in Castilleja.</title>
        <authorList>
            <person name="Buerger M."/>
            <person name="Peterson D."/>
            <person name="Chory J."/>
        </authorList>
    </citation>
    <scope>NUCLEOTIDE SEQUENCE [LARGE SCALE GENOMIC DNA]</scope>
</reference>
<evidence type="ECO:0000256" key="1">
    <source>
        <dbReference type="SAM" id="MobiDB-lite"/>
    </source>
</evidence>
<evidence type="ECO:0000313" key="2">
    <source>
        <dbReference type="EMBL" id="KAL3646336.1"/>
    </source>
</evidence>
<organism evidence="2 3">
    <name type="scientific">Castilleja foliolosa</name>
    <dbReference type="NCBI Taxonomy" id="1961234"/>
    <lineage>
        <taxon>Eukaryota</taxon>
        <taxon>Viridiplantae</taxon>
        <taxon>Streptophyta</taxon>
        <taxon>Embryophyta</taxon>
        <taxon>Tracheophyta</taxon>
        <taxon>Spermatophyta</taxon>
        <taxon>Magnoliopsida</taxon>
        <taxon>eudicotyledons</taxon>
        <taxon>Gunneridae</taxon>
        <taxon>Pentapetalae</taxon>
        <taxon>asterids</taxon>
        <taxon>lamiids</taxon>
        <taxon>Lamiales</taxon>
        <taxon>Orobanchaceae</taxon>
        <taxon>Pedicularideae</taxon>
        <taxon>Castillejinae</taxon>
        <taxon>Castilleja</taxon>
    </lineage>
</organism>
<dbReference type="EMBL" id="JAVIJP010000013">
    <property type="protein sequence ID" value="KAL3646336.1"/>
    <property type="molecule type" value="Genomic_DNA"/>
</dbReference>
<evidence type="ECO:0000313" key="3">
    <source>
        <dbReference type="Proteomes" id="UP001632038"/>
    </source>
</evidence>
<dbReference type="Proteomes" id="UP001632038">
    <property type="component" value="Unassembled WGS sequence"/>
</dbReference>
<accession>A0ABD3DX24</accession>
<proteinExistence type="predicted"/>
<keyword evidence="3" id="KW-1185">Reference proteome</keyword>